<dbReference type="SUPFAM" id="SSF63817">
    <property type="entry name" value="Sortase"/>
    <property type="match status" value="1"/>
</dbReference>
<protein>
    <submittedName>
        <fullName evidence="2">Sortase</fullName>
    </submittedName>
</protein>
<dbReference type="EMBL" id="JAROAS010000009">
    <property type="protein sequence ID" value="MED4127825.1"/>
    <property type="molecule type" value="Genomic_DNA"/>
</dbReference>
<sequence length="81" mass="9275">MAGHNDSAFLNVGNVLKGDVITVSTPYGQYDYKVDYAEIGHESETWRVGDKDKETLVLMTCYPFFSLTRPEERYFVYADPL</sequence>
<dbReference type="Pfam" id="PF04203">
    <property type="entry name" value="Sortase"/>
    <property type="match status" value="1"/>
</dbReference>
<keyword evidence="3" id="KW-1185">Reference proteome</keyword>
<evidence type="ECO:0000256" key="1">
    <source>
        <dbReference type="ARBA" id="ARBA00022801"/>
    </source>
</evidence>
<dbReference type="InterPro" id="IPR023365">
    <property type="entry name" value="Sortase_dom-sf"/>
</dbReference>
<name>A0ABU6NHX3_9BACI</name>
<dbReference type="InterPro" id="IPR005754">
    <property type="entry name" value="Sortase"/>
</dbReference>
<evidence type="ECO:0000313" key="2">
    <source>
        <dbReference type="EMBL" id="MED4127825.1"/>
    </source>
</evidence>
<organism evidence="2 3">
    <name type="scientific">Shouchella miscanthi</name>
    <dbReference type="NCBI Taxonomy" id="2598861"/>
    <lineage>
        <taxon>Bacteria</taxon>
        <taxon>Bacillati</taxon>
        <taxon>Bacillota</taxon>
        <taxon>Bacilli</taxon>
        <taxon>Bacillales</taxon>
        <taxon>Bacillaceae</taxon>
        <taxon>Shouchella</taxon>
    </lineage>
</organism>
<accession>A0ABU6NHX3</accession>
<gene>
    <name evidence="2" type="ORF">P5F74_06730</name>
</gene>
<comment type="caution">
    <text evidence="2">The sequence shown here is derived from an EMBL/GenBank/DDBJ whole genome shotgun (WGS) entry which is preliminary data.</text>
</comment>
<dbReference type="Proteomes" id="UP001341820">
    <property type="component" value="Unassembled WGS sequence"/>
</dbReference>
<evidence type="ECO:0000313" key="3">
    <source>
        <dbReference type="Proteomes" id="UP001341820"/>
    </source>
</evidence>
<reference evidence="2 3" key="1">
    <citation type="submission" date="2023-03" db="EMBL/GenBank/DDBJ databases">
        <title>Bacillus Genome Sequencing.</title>
        <authorList>
            <person name="Dunlap C."/>
        </authorList>
    </citation>
    <scope>NUCLEOTIDE SEQUENCE [LARGE SCALE GENOMIC DNA]</scope>
    <source>
        <strain evidence="2 3">B-4107</strain>
    </source>
</reference>
<dbReference type="RefSeq" id="WP_328236811.1">
    <property type="nucleotide sequence ID" value="NZ_JAROAS010000009.1"/>
</dbReference>
<proteinExistence type="predicted"/>
<keyword evidence="1" id="KW-0378">Hydrolase</keyword>
<dbReference type="Gene3D" id="2.40.260.10">
    <property type="entry name" value="Sortase"/>
    <property type="match status" value="1"/>
</dbReference>